<dbReference type="InterPro" id="IPR057207">
    <property type="entry name" value="FBXL15_LRR"/>
</dbReference>
<dbReference type="InterPro" id="IPR048300">
    <property type="entry name" value="TACO1_YebC-like_2nd/3rd_dom"/>
</dbReference>
<dbReference type="Gene3D" id="3.30.70.980">
    <property type="match status" value="2"/>
</dbReference>
<dbReference type="Pfam" id="PF25372">
    <property type="entry name" value="DUF7885"/>
    <property type="match status" value="1"/>
</dbReference>
<dbReference type="SUPFAM" id="SSF52047">
    <property type="entry name" value="RNI-like"/>
    <property type="match status" value="1"/>
</dbReference>
<accession>A0ABU6X5D9</accession>
<evidence type="ECO:0000259" key="3">
    <source>
        <dbReference type="Pfam" id="PF18511"/>
    </source>
</evidence>
<dbReference type="InterPro" id="IPR049083">
    <property type="entry name" value="TACO1_YebC_N"/>
</dbReference>
<dbReference type="Gene3D" id="3.80.10.10">
    <property type="entry name" value="Ribonuclease Inhibitor"/>
    <property type="match status" value="2"/>
</dbReference>
<feature type="domain" description="TACO1/YebC-like second and third" evidence="2">
    <location>
        <begin position="521"/>
        <end position="685"/>
    </location>
</feature>
<dbReference type="InterPro" id="IPR029072">
    <property type="entry name" value="YebC-like"/>
</dbReference>
<evidence type="ECO:0000259" key="5">
    <source>
        <dbReference type="Pfam" id="PF25372"/>
    </source>
</evidence>
<dbReference type="InterPro" id="IPR002876">
    <property type="entry name" value="Transcrip_reg_TACO1-like"/>
</dbReference>
<feature type="domain" description="COI1 F-box" evidence="3">
    <location>
        <begin position="3"/>
        <end position="40"/>
    </location>
</feature>
<dbReference type="HAMAP" id="MF_00693">
    <property type="entry name" value="Transcrip_reg_TACO1"/>
    <property type="match status" value="1"/>
</dbReference>
<dbReference type="Pfam" id="PF18511">
    <property type="entry name" value="F-box_5"/>
    <property type="match status" value="1"/>
</dbReference>
<evidence type="ECO:0000259" key="2">
    <source>
        <dbReference type="Pfam" id="PF01709"/>
    </source>
</evidence>
<dbReference type="SMART" id="SM00367">
    <property type="entry name" value="LRR_CC"/>
    <property type="match status" value="7"/>
</dbReference>
<dbReference type="InterPro" id="IPR041567">
    <property type="entry name" value="COI1_F-box"/>
</dbReference>
<dbReference type="InterPro" id="IPR032675">
    <property type="entry name" value="LRR_dom_sf"/>
</dbReference>
<dbReference type="SUPFAM" id="SSF81383">
    <property type="entry name" value="F-box domain"/>
    <property type="match status" value="1"/>
</dbReference>
<reference evidence="6 7" key="1">
    <citation type="journal article" date="2023" name="Plants (Basel)">
        <title>Bridging the Gap: Combining Genomics and Transcriptomics Approaches to Understand Stylosanthes scabra, an Orphan Legume from the Brazilian Caatinga.</title>
        <authorList>
            <person name="Ferreira-Neto J.R.C."/>
            <person name="da Silva M.D."/>
            <person name="Binneck E."/>
            <person name="de Melo N.F."/>
            <person name="da Silva R.H."/>
            <person name="de Melo A.L.T.M."/>
            <person name="Pandolfi V."/>
            <person name="Bustamante F.O."/>
            <person name="Brasileiro-Vidal A.C."/>
            <person name="Benko-Iseppon A.M."/>
        </authorList>
    </citation>
    <scope>NUCLEOTIDE SEQUENCE [LARGE SCALE GENOMIC DNA]</scope>
    <source>
        <tissue evidence="6">Leaves</tissue>
    </source>
</reference>
<dbReference type="EMBL" id="JASCZI010211503">
    <property type="protein sequence ID" value="MED6193339.1"/>
    <property type="molecule type" value="Genomic_DNA"/>
</dbReference>
<dbReference type="Proteomes" id="UP001341840">
    <property type="component" value="Unassembled WGS sequence"/>
</dbReference>
<proteinExistence type="inferred from homology"/>
<organism evidence="6 7">
    <name type="scientific">Stylosanthes scabra</name>
    <dbReference type="NCBI Taxonomy" id="79078"/>
    <lineage>
        <taxon>Eukaryota</taxon>
        <taxon>Viridiplantae</taxon>
        <taxon>Streptophyta</taxon>
        <taxon>Embryophyta</taxon>
        <taxon>Tracheophyta</taxon>
        <taxon>Spermatophyta</taxon>
        <taxon>Magnoliopsida</taxon>
        <taxon>eudicotyledons</taxon>
        <taxon>Gunneridae</taxon>
        <taxon>Pentapetalae</taxon>
        <taxon>rosids</taxon>
        <taxon>fabids</taxon>
        <taxon>Fabales</taxon>
        <taxon>Fabaceae</taxon>
        <taxon>Papilionoideae</taxon>
        <taxon>50 kb inversion clade</taxon>
        <taxon>dalbergioids sensu lato</taxon>
        <taxon>Dalbergieae</taxon>
        <taxon>Pterocarpus clade</taxon>
        <taxon>Stylosanthes</taxon>
    </lineage>
</organism>
<dbReference type="Gene3D" id="1.10.10.200">
    <property type="match status" value="1"/>
</dbReference>
<evidence type="ECO:0000259" key="4">
    <source>
        <dbReference type="Pfam" id="PF20772"/>
    </source>
</evidence>
<gene>
    <name evidence="6" type="ORF">PIB30_018281</name>
</gene>
<dbReference type="InterPro" id="IPR026564">
    <property type="entry name" value="Transcrip_reg_TACO1-like_dom3"/>
</dbReference>
<evidence type="ECO:0000313" key="7">
    <source>
        <dbReference type="Proteomes" id="UP001341840"/>
    </source>
</evidence>
<feature type="domain" description="F-box/LRR-repeat protein 15-like leucin rich repeat" evidence="5">
    <location>
        <begin position="143"/>
        <end position="220"/>
    </location>
</feature>
<keyword evidence="7" id="KW-1185">Reference proteome</keyword>
<feature type="domain" description="TACO1/YebC-like N-terminal" evidence="4">
    <location>
        <begin position="446"/>
        <end position="515"/>
    </location>
</feature>
<protein>
    <submittedName>
        <fullName evidence="6">Uncharacterized protein</fullName>
    </submittedName>
</protein>
<dbReference type="Pfam" id="PF20772">
    <property type="entry name" value="TACO1_YebC_N"/>
    <property type="match status" value="1"/>
</dbReference>
<comment type="caution">
    <text evidence="6">The sequence shown here is derived from an EMBL/GenBank/DDBJ whole genome shotgun (WGS) entry which is preliminary data.</text>
</comment>
<comment type="similarity">
    <text evidence="1">Belongs to the TACO1 family.</text>
</comment>
<dbReference type="InterPro" id="IPR006553">
    <property type="entry name" value="Leu-rich_rpt_Cys-con_subtyp"/>
</dbReference>
<evidence type="ECO:0000256" key="1">
    <source>
        <dbReference type="ARBA" id="ARBA00008724"/>
    </source>
</evidence>
<dbReference type="Gene3D" id="1.20.1280.50">
    <property type="match status" value="1"/>
</dbReference>
<sequence length="687" mass="75404">MTKLGDDELTLILSHLQDPNDRASFSQVCKRWLRIDALTRISIRLFDPDSLHSLLPRFPNLSHFHCSAPLSDNHLLFISKSCPNLKTLNLSFRPSSLHRRRSFRHFSHRAISSLASRCRLLSAVSFRRRTGVGDACVAAICAAASHHLRQLDLGRCPLVGDGALEAIGQLNSLQVLNLEGCSLVTDVGLGFLASGPLTKTLRTLVLVECDRITDTGVSNLKSFSSLEELNLAECGPKVTDVGCVAVFEAVTGLKKVNLSWLVNVTDVAVVAMAEHGRELVAVNLTGCELVSGVGIKAFAGHECLESLVIPGCHYTSASDLECAVLGCKSLKYVELDKGLMFWLPLETQEKISRFCVSSSGRGSVIYQIEDSLVKVSRALLHLQTLPIRVSSTRPASLFLHAHSYCLLNRRSLSFVSPPSLESATFSNGNLPFRKISTFHPVCMGRRSSKIAGRKEAQNAKKAKLYSRMGKEVVSAVKKGGPNVTSNPMLAAILEKAKELDVPKDIVERNIKRASEKGQEAYIEKVYEVYGYGGVSMVVEVSTDKVHRSVAKIREVVKDCGGKMADSGSVTFKFRRVRVVNIKVTDADKDQLLAIALDAGAEDVIEPSTYEDDTEEDRYYKIVGSSDNYATILSKLREEGINFEPDNGSELLPNATIEVDDEAMDLNKELMNKLLELDDVDAVYTDQK</sequence>
<dbReference type="Pfam" id="PF01709">
    <property type="entry name" value="Transcrip_reg"/>
    <property type="match status" value="1"/>
</dbReference>
<dbReference type="InterPro" id="IPR036047">
    <property type="entry name" value="F-box-like_dom_sf"/>
</dbReference>
<dbReference type="SUPFAM" id="SSF75625">
    <property type="entry name" value="YebC-like"/>
    <property type="match status" value="1"/>
</dbReference>
<dbReference type="PANTHER" id="PTHR12532">
    <property type="entry name" value="TRANSLATIONAL ACTIVATOR OF CYTOCHROME C OXIDASE 1"/>
    <property type="match status" value="1"/>
</dbReference>
<dbReference type="InterPro" id="IPR017856">
    <property type="entry name" value="Integrase-like_N"/>
</dbReference>
<name>A0ABU6X5D9_9FABA</name>
<dbReference type="PANTHER" id="PTHR12532:SF0">
    <property type="entry name" value="TRANSLATIONAL ACTIVATOR OF CYTOCHROME C OXIDASE 1"/>
    <property type="match status" value="1"/>
</dbReference>
<evidence type="ECO:0000313" key="6">
    <source>
        <dbReference type="EMBL" id="MED6193339.1"/>
    </source>
</evidence>